<dbReference type="Gene3D" id="3.30.420.10">
    <property type="entry name" value="Ribonuclease H-like superfamily/Ribonuclease H"/>
    <property type="match status" value="1"/>
</dbReference>
<dbReference type="KEGG" id="tps:THAPSDRAFT_24849"/>
<dbReference type="eggNOG" id="KOG2248">
    <property type="taxonomic scope" value="Eukaryota"/>
</dbReference>
<feature type="compositionally biased region" description="Low complexity" evidence="6">
    <location>
        <begin position="47"/>
        <end position="67"/>
    </location>
</feature>
<dbReference type="RefSeq" id="XP_002293752.1">
    <property type="nucleotide sequence ID" value="XM_002293716.1"/>
</dbReference>
<dbReference type="SUPFAM" id="SSF54928">
    <property type="entry name" value="RNA-binding domain, RBD"/>
    <property type="match status" value="1"/>
</dbReference>
<evidence type="ECO:0000256" key="5">
    <source>
        <dbReference type="PROSITE-ProRule" id="PRU00723"/>
    </source>
</evidence>
<dbReference type="InterPro" id="IPR036397">
    <property type="entry name" value="RNaseH_sf"/>
</dbReference>
<evidence type="ECO:0000256" key="4">
    <source>
        <dbReference type="ARBA" id="ARBA00025599"/>
    </source>
</evidence>
<feature type="compositionally biased region" description="Basic residues" evidence="6">
    <location>
        <begin position="133"/>
        <end position="142"/>
    </location>
</feature>
<evidence type="ECO:0000256" key="2">
    <source>
        <dbReference type="ARBA" id="ARBA00022722"/>
    </source>
</evidence>
<evidence type="ECO:0000313" key="9">
    <source>
        <dbReference type="Proteomes" id="UP000001449"/>
    </source>
</evidence>
<dbReference type="GeneID" id="7452678"/>
<feature type="region of interest" description="Disordered" evidence="6">
    <location>
        <begin position="226"/>
        <end position="253"/>
    </location>
</feature>
<keyword evidence="3" id="KW-0378">Hydrolase</keyword>
<dbReference type="GO" id="GO:0006396">
    <property type="term" value="P:RNA processing"/>
    <property type="evidence" value="ECO:0000318"/>
    <property type="project" value="GO_Central"/>
</dbReference>
<dbReference type="AlphaFoldDB" id="B8CCE8"/>
<evidence type="ECO:0000256" key="1">
    <source>
        <dbReference type="ARBA" id="ARBA00022552"/>
    </source>
</evidence>
<feature type="zinc finger region" description="C3H1-type" evidence="5">
    <location>
        <begin position="12"/>
        <end position="40"/>
    </location>
</feature>
<keyword evidence="1" id="KW-0698">rRNA processing</keyword>
<dbReference type="GO" id="GO:0005634">
    <property type="term" value="C:nucleus"/>
    <property type="evidence" value="ECO:0000318"/>
    <property type="project" value="GO_Central"/>
</dbReference>
<keyword evidence="2" id="KW-0540">Nuclease</keyword>
<dbReference type="InterPro" id="IPR047021">
    <property type="entry name" value="REXO1/3/4-like"/>
</dbReference>
<dbReference type="GO" id="GO:0004527">
    <property type="term" value="F:exonuclease activity"/>
    <property type="evidence" value="ECO:0000318"/>
    <property type="project" value="GO_Central"/>
</dbReference>
<dbReference type="SMART" id="SM00479">
    <property type="entry name" value="EXOIII"/>
    <property type="match status" value="1"/>
</dbReference>
<keyword evidence="5" id="KW-0862">Zinc</keyword>
<feature type="compositionally biased region" description="Polar residues" evidence="6">
    <location>
        <begin position="198"/>
        <end position="207"/>
    </location>
</feature>
<comment type="function">
    <text evidence="4">Exoribonuclease involved in ribosome biosynthesis. Involved in the processing of ITS1, the internal transcribed spacer localized between the 18S and 5.8S rRNAs.</text>
</comment>
<feature type="compositionally biased region" description="Low complexity" evidence="6">
    <location>
        <begin position="226"/>
        <end position="236"/>
    </location>
</feature>
<dbReference type="PaxDb" id="35128-Thaps24849"/>
<dbReference type="GO" id="GO:0008270">
    <property type="term" value="F:zinc ion binding"/>
    <property type="evidence" value="ECO:0007669"/>
    <property type="project" value="UniProtKB-KW"/>
</dbReference>
<sequence>MGKGYKLTSADGDGPKQCAFFFSDKGCRNGAVCKFSHEAAPPGGGAPSTSNNKTSPSVSSSSVMSSETESDGEIVETRAGAYSSMVAKNDDTNPFFSAVGAVVAPPPPAAVSAVHSAVASINNNATEPPTTEKKKKKRKKRSLSAGENPFELATETQAPNNAATAANQKGIVAPPPSVPQPKKQKATTTPAKETPQQSTSTPNNNATFRNLQLPIASFSLPISTAATTTPAAASKSPRPPSPQHEPAHAAPPLPLPVASANHLKWKNAVIATRDHANYDNAFNFERTKQLEFEQGISTPHHWITTRPYGDWCKNNPASIAIDCEMCETQDPVTGKTDTKALCRLSVINADNPTEVLLDTLVKSEWPVSNYRTWINGIKAKDLEGVQFTLRHAQMFMNALCSEQTVVVGHAVHNDLLALRMIHHCNADTAMLYNHSEEEGGTPSLKNLAYGVLKRDMPEVHDSVNDARVALACADHYCSKNGKVDPVEKVFRRNNGGGRDRDPADTAVLLVHRLPPTSQPGHIADMFLAYTCIKPKNVPEITFSGQHGKCHVEFTSKDHAELAYASLNGEEREDKTGKKQKRVGLKNGSYVCVRKMKKT</sequence>
<dbReference type="PANTHER" id="PTHR12801">
    <property type="entry name" value="RNA EXONUCLEASE REXO1 / RECO3 FAMILY MEMBER-RELATED"/>
    <property type="match status" value="1"/>
</dbReference>
<proteinExistence type="predicted"/>
<reference evidence="8 9" key="2">
    <citation type="journal article" date="2008" name="Nature">
        <title>The Phaeodactylum genome reveals the evolutionary history of diatom genomes.</title>
        <authorList>
            <person name="Bowler C."/>
            <person name="Allen A.E."/>
            <person name="Badger J.H."/>
            <person name="Grimwood J."/>
            <person name="Jabbari K."/>
            <person name="Kuo A."/>
            <person name="Maheswari U."/>
            <person name="Martens C."/>
            <person name="Maumus F."/>
            <person name="Otillar R.P."/>
            <person name="Rayko E."/>
            <person name="Salamov A."/>
            <person name="Vandepoele K."/>
            <person name="Beszteri B."/>
            <person name="Gruber A."/>
            <person name="Heijde M."/>
            <person name="Katinka M."/>
            <person name="Mock T."/>
            <person name="Valentin K."/>
            <person name="Verret F."/>
            <person name="Berges J.A."/>
            <person name="Brownlee C."/>
            <person name="Cadoret J.P."/>
            <person name="Chiovitti A."/>
            <person name="Choi C.J."/>
            <person name="Coesel S."/>
            <person name="De Martino A."/>
            <person name="Detter J.C."/>
            <person name="Durkin C."/>
            <person name="Falciatore A."/>
            <person name="Fournet J."/>
            <person name="Haruta M."/>
            <person name="Huysman M.J."/>
            <person name="Jenkins B.D."/>
            <person name="Jiroutova K."/>
            <person name="Jorgensen R.E."/>
            <person name="Joubert Y."/>
            <person name="Kaplan A."/>
            <person name="Kroger N."/>
            <person name="Kroth P.G."/>
            <person name="La Roche J."/>
            <person name="Lindquist E."/>
            <person name="Lommer M."/>
            <person name="Martin-Jezequel V."/>
            <person name="Lopez P.J."/>
            <person name="Lucas S."/>
            <person name="Mangogna M."/>
            <person name="McGinnis K."/>
            <person name="Medlin L.K."/>
            <person name="Montsant A."/>
            <person name="Oudot-Le Secq M.P."/>
            <person name="Napoli C."/>
            <person name="Obornik M."/>
            <person name="Parker M.S."/>
            <person name="Petit J.L."/>
            <person name="Porcel B.M."/>
            <person name="Poulsen N."/>
            <person name="Robison M."/>
            <person name="Rychlewski L."/>
            <person name="Rynearson T.A."/>
            <person name="Schmutz J."/>
            <person name="Shapiro H."/>
            <person name="Siaut M."/>
            <person name="Stanley M."/>
            <person name="Sussman M.R."/>
            <person name="Taylor A.R."/>
            <person name="Vardi A."/>
            <person name="von Dassow P."/>
            <person name="Vyverman W."/>
            <person name="Willis A."/>
            <person name="Wyrwicz L.S."/>
            <person name="Rokhsar D.S."/>
            <person name="Weissenbach J."/>
            <person name="Armbrust E.V."/>
            <person name="Green B.R."/>
            <person name="Van de Peer Y."/>
            <person name="Grigoriev I.V."/>
        </authorList>
    </citation>
    <scope>NUCLEOTIDE SEQUENCE [LARGE SCALE GENOMIC DNA]</scope>
    <source>
        <strain evidence="8 9">CCMP1335</strain>
    </source>
</reference>
<protein>
    <recommendedName>
        <fullName evidence="7">C3H1-type domain-containing protein</fullName>
    </recommendedName>
</protein>
<dbReference type="GO" id="GO:0003676">
    <property type="term" value="F:nucleic acid binding"/>
    <property type="evidence" value="ECO:0007669"/>
    <property type="project" value="InterPro"/>
</dbReference>
<dbReference type="InterPro" id="IPR013520">
    <property type="entry name" value="Ribonucl_H"/>
</dbReference>
<feature type="compositionally biased region" description="Low complexity" evidence="6">
    <location>
        <begin position="153"/>
        <end position="167"/>
    </location>
</feature>
<dbReference type="Proteomes" id="UP000001449">
    <property type="component" value="Chromosome 14"/>
</dbReference>
<dbReference type="SUPFAM" id="SSF53098">
    <property type="entry name" value="Ribonuclease H-like"/>
    <property type="match status" value="1"/>
</dbReference>
<dbReference type="PANTHER" id="PTHR12801:SF45">
    <property type="entry name" value="RNA EXONUCLEASE 4"/>
    <property type="match status" value="1"/>
</dbReference>
<accession>B8CCE8</accession>
<feature type="region of interest" description="Disordered" evidence="6">
    <location>
        <begin position="122"/>
        <end position="207"/>
    </location>
</feature>
<dbReference type="STRING" id="35128.B8CCE8"/>
<organism evidence="8 9">
    <name type="scientific">Thalassiosira pseudonana</name>
    <name type="common">Marine diatom</name>
    <name type="synonym">Cyclotella nana</name>
    <dbReference type="NCBI Taxonomy" id="35128"/>
    <lineage>
        <taxon>Eukaryota</taxon>
        <taxon>Sar</taxon>
        <taxon>Stramenopiles</taxon>
        <taxon>Ochrophyta</taxon>
        <taxon>Bacillariophyta</taxon>
        <taxon>Coscinodiscophyceae</taxon>
        <taxon>Thalassiosirophycidae</taxon>
        <taxon>Thalassiosirales</taxon>
        <taxon>Thalassiosiraceae</taxon>
        <taxon>Thalassiosira</taxon>
    </lineage>
</organism>
<keyword evidence="5" id="KW-0479">Metal-binding</keyword>
<feature type="region of interest" description="Disordered" evidence="6">
    <location>
        <begin position="36"/>
        <end position="74"/>
    </location>
</feature>
<keyword evidence="5" id="KW-0863">Zinc-finger</keyword>
<keyword evidence="9" id="KW-1185">Reference proteome</keyword>
<dbReference type="GO" id="GO:0006364">
    <property type="term" value="P:rRNA processing"/>
    <property type="evidence" value="ECO:0007669"/>
    <property type="project" value="UniProtKB-KW"/>
</dbReference>
<dbReference type="HOGENOM" id="CLU_460423_0_0_1"/>
<evidence type="ECO:0000259" key="7">
    <source>
        <dbReference type="PROSITE" id="PS50103"/>
    </source>
</evidence>
<dbReference type="EMBL" id="CM000649">
    <property type="protein sequence ID" value="EED88761.1"/>
    <property type="molecule type" value="Genomic_DNA"/>
</dbReference>
<evidence type="ECO:0000256" key="3">
    <source>
        <dbReference type="ARBA" id="ARBA00022801"/>
    </source>
</evidence>
<dbReference type="OMA" id="MCETEDP"/>
<dbReference type="InParanoid" id="B8CCE8"/>
<name>B8CCE8_THAPS</name>
<gene>
    <name evidence="8" type="ORF">THAPSDRAFT_24849</name>
</gene>
<evidence type="ECO:0000256" key="6">
    <source>
        <dbReference type="SAM" id="MobiDB-lite"/>
    </source>
</evidence>
<feature type="domain" description="C3H1-type" evidence="7">
    <location>
        <begin position="12"/>
        <end position="40"/>
    </location>
</feature>
<dbReference type="InterPro" id="IPR000571">
    <property type="entry name" value="Znf_CCCH"/>
</dbReference>
<evidence type="ECO:0000313" key="8">
    <source>
        <dbReference type="EMBL" id="EED88761.1"/>
    </source>
</evidence>
<dbReference type="InterPro" id="IPR035979">
    <property type="entry name" value="RBD_domain_sf"/>
</dbReference>
<feature type="compositionally biased region" description="Pro residues" evidence="6">
    <location>
        <begin position="237"/>
        <end position="253"/>
    </location>
</feature>
<dbReference type="PROSITE" id="PS50103">
    <property type="entry name" value="ZF_C3H1"/>
    <property type="match status" value="1"/>
</dbReference>
<dbReference type="InterPro" id="IPR012337">
    <property type="entry name" value="RNaseH-like_sf"/>
</dbReference>
<feature type="compositionally biased region" description="Low complexity" evidence="6">
    <location>
        <begin position="186"/>
        <end position="197"/>
    </location>
</feature>
<reference evidence="8 9" key="1">
    <citation type="journal article" date="2004" name="Science">
        <title>The genome of the diatom Thalassiosira pseudonana: ecology, evolution, and metabolism.</title>
        <authorList>
            <person name="Armbrust E.V."/>
            <person name="Berges J.A."/>
            <person name="Bowler C."/>
            <person name="Green B.R."/>
            <person name="Martinez D."/>
            <person name="Putnam N.H."/>
            <person name="Zhou S."/>
            <person name="Allen A.E."/>
            <person name="Apt K.E."/>
            <person name="Bechner M."/>
            <person name="Brzezinski M.A."/>
            <person name="Chaal B.K."/>
            <person name="Chiovitti A."/>
            <person name="Davis A.K."/>
            <person name="Demarest M.S."/>
            <person name="Detter J.C."/>
            <person name="Glavina T."/>
            <person name="Goodstein D."/>
            <person name="Hadi M.Z."/>
            <person name="Hellsten U."/>
            <person name="Hildebrand M."/>
            <person name="Jenkins B.D."/>
            <person name="Jurka J."/>
            <person name="Kapitonov V.V."/>
            <person name="Kroger N."/>
            <person name="Lau W.W."/>
            <person name="Lane T.W."/>
            <person name="Larimer F.W."/>
            <person name="Lippmeier J.C."/>
            <person name="Lucas S."/>
            <person name="Medina M."/>
            <person name="Montsant A."/>
            <person name="Obornik M."/>
            <person name="Parker M.S."/>
            <person name="Palenik B."/>
            <person name="Pazour G.J."/>
            <person name="Richardson P.M."/>
            <person name="Rynearson T.A."/>
            <person name="Saito M.A."/>
            <person name="Schwartz D.C."/>
            <person name="Thamatrakoln K."/>
            <person name="Valentin K."/>
            <person name="Vardi A."/>
            <person name="Wilkerson F.P."/>
            <person name="Rokhsar D.S."/>
        </authorList>
    </citation>
    <scope>NUCLEOTIDE SEQUENCE [LARGE SCALE GENOMIC DNA]</scope>
    <source>
        <strain evidence="8 9">CCMP1335</strain>
    </source>
</reference>